<dbReference type="PATRIC" id="fig|862908.3.peg.2411"/>
<reference evidence="3" key="1">
    <citation type="journal article" date="2013" name="ISME J.">
        <title>A small predatory core genome in the divergent marine Bacteriovorax marinus SJ and the terrestrial Bdellovibrio bacteriovorus.</title>
        <authorList>
            <person name="Crossman L.C."/>
            <person name="Chen H."/>
            <person name="Cerdeno-Tarraga A.M."/>
            <person name="Brooks K."/>
            <person name="Quail M.A."/>
            <person name="Pineiro S.A."/>
            <person name="Hobley L."/>
            <person name="Sockett R.E."/>
            <person name="Bentley S.D."/>
            <person name="Parkhill J."/>
            <person name="Williams H.N."/>
            <person name="Stine O.C."/>
        </authorList>
    </citation>
    <scope>NUCLEOTIDE SEQUENCE [LARGE SCALE GENOMIC DNA]</scope>
    <source>
        <strain evidence="3">ATCC BAA-682 / DSM 15412 / SJ</strain>
    </source>
</reference>
<dbReference type="PANTHER" id="PTHR30535">
    <property type="entry name" value="VITAMIN B12-BINDING PROTEIN"/>
    <property type="match status" value="1"/>
</dbReference>
<name>E1X5J5_HALMS</name>
<proteinExistence type="predicted"/>
<accession>E1X5J5</accession>
<dbReference type="HOGENOM" id="CLU_038034_2_8_7"/>
<dbReference type="GO" id="GO:0071281">
    <property type="term" value="P:cellular response to iron ion"/>
    <property type="evidence" value="ECO:0007669"/>
    <property type="project" value="TreeGrafter"/>
</dbReference>
<dbReference type="InterPro" id="IPR050902">
    <property type="entry name" value="ABC_Transporter_SBP"/>
</dbReference>
<sequence length="273" mass="30901">MSLIKRNVVVRDFPKSIVCLTEESVEVLYALGRSELIVGVSAFVERPKEAKKKKRVCAFTSANLKKIVSMNADLILGFSDIQKDIARDLIAMGQNVFIANHRSVEGILNYISMLGHMIGEGEKTSSYIEELENKISMARARASEFKHRPKVYIEEWDNPLICGIQWFSEIVEICGGEVIHMDKSMNSLATDRFITNEEVVAANPDIIFACWCGKKVVFNHIYEREGYTEISAVKNAQVFELKPEIFLQPGPAPIVSGIDQLLDIFEKYQELYK</sequence>
<dbReference type="STRING" id="862908.BMS_2526"/>
<dbReference type="Gene3D" id="3.40.50.1980">
    <property type="entry name" value="Nitrogenase molybdenum iron protein domain"/>
    <property type="match status" value="2"/>
</dbReference>
<dbReference type="Proteomes" id="UP000008963">
    <property type="component" value="Chromosome"/>
</dbReference>
<dbReference type="SUPFAM" id="SSF53807">
    <property type="entry name" value="Helical backbone' metal receptor"/>
    <property type="match status" value="1"/>
</dbReference>
<evidence type="ECO:0000313" key="3">
    <source>
        <dbReference type="Proteomes" id="UP000008963"/>
    </source>
</evidence>
<organism evidence="2 3">
    <name type="scientific">Halobacteriovorax marinus (strain ATCC BAA-682 / DSM 15412 / SJ)</name>
    <name type="common">Bacteriovorax marinus</name>
    <dbReference type="NCBI Taxonomy" id="862908"/>
    <lineage>
        <taxon>Bacteria</taxon>
        <taxon>Pseudomonadati</taxon>
        <taxon>Bdellovibrionota</taxon>
        <taxon>Bacteriovoracia</taxon>
        <taxon>Bacteriovoracales</taxon>
        <taxon>Halobacteriovoraceae</taxon>
        <taxon>Halobacteriovorax</taxon>
    </lineage>
</organism>
<evidence type="ECO:0000313" key="2">
    <source>
        <dbReference type="EMBL" id="CBW27316.1"/>
    </source>
</evidence>
<dbReference type="PROSITE" id="PS50983">
    <property type="entry name" value="FE_B12_PBP"/>
    <property type="match status" value="1"/>
</dbReference>
<keyword evidence="3" id="KW-1185">Reference proteome</keyword>
<dbReference type="KEGG" id="bmx:BMS_2526"/>
<dbReference type="EMBL" id="FQ312005">
    <property type="protein sequence ID" value="CBW27316.1"/>
    <property type="molecule type" value="Genomic_DNA"/>
</dbReference>
<dbReference type="Pfam" id="PF01497">
    <property type="entry name" value="Peripla_BP_2"/>
    <property type="match status" value="1"/>
</dbReference>
<dbReference type="AlphaFoldDB" id="E1X5J5"/>
<dbReference type="PANTHER" id="PTHR30535:SF34">
    <property type="entry name" value="MOLYBDATE-BINDING PROTEIN MOLA"/>
    <property type="match status" value="1"/>
</dbReference>
<protein>
    <submittedName>
        <fullName evidence="2">Vitamin B12-binding protein</fullName>
    </submittedName>
</protein>
<gene>
    <name evidence="2" type="primary">btuF</name>
    <name evidence="2" type="ordered locus">BMS_2526</name>
</gene>
<dbReference type="eggNOG" id="COG0614">
    <property type="taxonomic scope" value="Bacteria"/>
</dbReference>
<dbReference type="InterPro" id="IPR002491">
    <property type="entry name" value="ABC_transptr_periplasmic_BD"/>
</dbReference>
<feature type="domain" description="Fe/B12 periplasmic-binding" evidence="1">
    <location>
        <begin position="16"/>
        <end position="269"/>
    </location>
</feature>
<evidence type="ECO:0000259" key="1">
    <source>
        <dbReference type="PROSITE" id="PS50983"/>
    </source>
</evidence>